<dbReference type="Proteomes" id="UP001190700">
    <property type="component" value="Unassembled WGS sequence"/>
</dbReference>
<comment type="caution">
    <text evidence="1">The sequence shown here is derived from an EMBL/GenBank/DDBJ whole genome shotgun (WGS) entry which is preliminary data.</text>
</comment>
<accession>A0AAE0C6B9</accession>
<evidence type="ECO:0000313" key="2">
    <source>
        <dbReference type="Proteomes" id="UP001190700"/>
    </source>
</evidence>
<keyword evidence="2" id="KW-1185">Reference proteome</keyword>
<organism evidence="1 2">
    <name type="scientific">Cymbomonas tetramitiformis</name>
    <dbReference type="NCBI Taxonomy" id="36881"/>
    <lineage>
        <taxon>Eukaryota</taxon>
        <taxon>Viridiplantae</taxon>
        <taxon>Chlorophyta</taxon>
        <taxon>Pyramimonadophyceae</taxon>
        <taxon>Pyramimonadales</taxon>
        <taxon>Pyramimonadaceae</taxon>
        <taxon>Cymbomonas</taxon>
    </lineage>
</organism>
<proteinExistence type="predicted"/>
<reference evidence="1 2" key="1">
    <citation type="journal article" date="2015" name="Genome Biol. Evol.">
        <title>Comparative Genomics of a Bacterivorous Green Alga Reveals Evolutionary Causalities and Consequences of Phago-Mixotrophic Mode of Nutrition.</title>
        <authorList>
            <person name="Burns J.A."/>
            <person name="Paasch A."/>
            <person name="Narechania A."/>
            <person name="Kim E."/>
        </authorList>
    </citation>
    <scope>NUCLEOTIDE SEQUENCE [LARGE SCALE GENOMIC DNA]</scope>
    <source>
        <strain evidence="1 2">PLY_AMNH</strain>
    </source>
</reference>
<protein>
    <submittedName>
        <fullName evidence="1">Uncharacterized protein</fullName>
    </submittedName>
</protein>
<evidence type="ECO:0000313" key="1">
    <source>
        <dbReference type="EMBL" id="KAK3248554.1"/>
    </source>
</evidence>
<gene>
    <name evidence="1" type="ORF">CYMTET_41982</name>
</gene>
<name>A0AAE0C6B9_9CHLO</name>
<dbReference type="EMBL" id="LGRX02027972">
    <property type="protein sequence ID" value="KAK3248554.1"/>
    <property type="molecule type" value="Genomic_DNA"/>
</dbReference>
<dbReference type="AlphaFoldDB" id="A0AAE0C6B9"/>
<sequence>MAGVTTGGARRALMKDSDVDNDMGLKYGVLNSPTPATPAVAEPAAAARADDTADVKIILGGKADSKDDTKLVESMVYLKTQFENAGLDVASFDFDDTTKQEVLKSANTLVYETLFEIIGTVRLGCGRLLIHLHRFCI</sequence>